<evidence type="ECO:0000313" key="5">
    <source>
        <dbReference type="RefSeq" id="XP_008481713.1"/>
    </source>
</evidence>
<protein>
    <submittedName>
        <fullName evidence="5">Neuroligin-2-like</fullName>
    </submittedName>
</protein>
<dbReference type="KEGG" id="dci:103518428"/>
<evidence type="ECO:0000256" key="1">
    <source>
        <dbReference type="ARBA" id="ARBA00005964"/>
    </source>
</evidence>
<dbReference type="STRING" id="121845.A0A1S3DH91"/>
<accession>A0A1S3DH91</accession>
<sequence length="154" mass="16823">MSSAVWYNCIIVTSQYNLRSCSPLWSSGLILNPEPGEVGQPLQKYPVLIYIHGESFEWNSGNPYDGRILASYADFVVITLNYRLGVLGFLNANAAPHMKARVANYGLMDQIAALHWVQQNIALFGGDPGNVTMMGHGTGAACINFLMISPTVMP</sequence>
<name>A0A1S3DH91_DIACI</name>
<feature type="non-terminal residue" evidence="5">
    <location>
        <position position="154"/>
    </location>
</feature>
<gene>
    <name evidence="5" type="primary">LOC103518428</name>
</gene>
<dbReference type="PANTHER" id="PTHR43903">
    <property type="entry name" value="NEUROLIGIN"/>
    <property type="match status" value="1"/>
</dbReference>
<dbReference type="Gene3D" id="3.40.50.1820">
    <property type="entry name" value="alpha/beta hydrolase"/>
    <property type="match status" value="1"/>
</dbReference>
<dbReference type="InterPro" id="IPR051093">
    <property type="entry name" value="Neuroligin/BSAL"/>
</dbReference>
<dbReference type="Proteomes" id="UP000079169">
    <property type="component" value="Unplaced"/>
</dbReference>
<dbReference type="Pfam" id="PF00135">
    <property type="entry name" value="COesterase"/>
    <property type="match status" value="1"/>
</dbReference>
<evidence type="ECO:0000259" key="3">
    <source>
        <dbReference type="Pfam" id="PF00135"/>
    </source>
</evidence>
<dbReference type="OMA" id="TISPMAM"/>
<proteinExistence type="inferred from homology"/>
<keyword evidence="2" id="KW-0325">Glycoprotein</keyword>
<dbReference type="InterPro" id="IPR029058">
    <property type="entry name" value="AB_hydrolase_fold"/>
</dbReference>
<comment type="similarity">
    <text evidence="1">Belongs to the type-B carboxylesterase/lipase family.</text>
</comment>
<reference evidence="5" key="1">
    <citation type="submission" date="2025-08" db="UniProtKB">
        <authorList>
            <consortium name="RefSeq"/>
        </authorList>
    </citation>
    <scope>IDENTIFICATION</scope>
</reference>
<evidence type="ECO:0000256" key="2">
    <source>
        <dbReference type="ARBA" id="ARBA00023180"/>
    </source>
</evidence>
<evidence type="ECO:0000313" key="4">
    <source>
        <dbReference type="Proteomes" id="UP000079169"/>
    </source>
</evidence>
<dbReference type="PaxDb" id="121845-A0A1S3DH91"/>
<dbReference type="AlphaFoldDB" id="A0A1S3DH91"/>
<organism evidence="4 5">
    <name type="scientific">Diaphorina citri</name>
    <name type="common">Asian citrus psyllid</name>
    <dbReference type="NCBI Taxonomy" id="121845"/>
    <lineage>
        <taxon>Eukaryota</taxon>
        <taxon>Metazoa</taxon>
        <taxon>Ecdysozoa</taxon>
        <taxon>Arthropoda</taxon>
        <taxon>Hexapoda</taxon>
        <taxon>Insecta</taxon>
        <taxon>Pterygota</taxon>
        <taxon>Neoptera</taxon>
        <taxon>Paraneoptera</taxon>
        <taxon>Hemiptera</taxon>
        <taxon>Sternorrhyncha</taxon>
        <taxon>Psylloidea</taxon>
        <taxon>Psyllidae</taxon>
        <taxon>Diaphorininae</taxon>
        <taxon>Diaphorina</taxon>
    </lineage>
</organism>
<dbReference type="SUPFAM" id="SSF53474">
    <property type="entry name" value="alpha/beta-Hydrolases"/>
    <property type="match status" value="1"/>
</dbReference>
<dbReference type="RefSeq" id="XP_008481713.1">
    <property type="nucleotide sequence ID" value="XM_008483491.1"/>
</dbReference>
<dbReference type="InterPro" id="IPR002018">
    <property type="entry name" value="CarbesteraseB"/>
</dbReference>
<feature type="domain" description="Carboxylesterase type B" evidence="3">
    <location>
        <begin position="41"/>
        <end position="151"/>
    </location>
</feature>
<keyword evidence="4" id="KW-1185">Reference proteome</keyword>
<dbReference type="GeneID" id="103518428"/>